<accession>A0ACB8R7W3</accession>
<dbReference type="Proteomes" id="UP000814033">
    <property type="component" value="Unassembled WGS sequence"/>
</dbReference>
<name>A0ACB8R7W3_9AGAM</name>
<organism evidence="1 2">
    <name type="scientific">Auriscalpium vulgare</name>
    <dbReference type="NCBI Taxonomy" id="40419"/>
    <lineage>
        <taxon>Eukaryota</taxon>
        <taxon>Fungi</taxon>
        <taxon>Dikarya</taxon>
        <taxon>Basidiomycota</taxon>
        <taxon>Agaricomycotina</taxon>
        <taxon>Agaricomycetes</taxon>
        <taxon>Russulales</taxon>
        <taxon>Auriscalpiaceae</taxon>
        <taxon>Auriscalpium</taxon>
    </lineage>
</organism>
<sequence length="154" mass="16861">MRVLELRALDTRGARTLNEAVEPRRVEAEGLNVRKDADGASDIATAGGDITLATSVMTSRTAPEEVSQNAELWEQVKLAYVNDTTFGKVVDNVKAYPTFALEDGLLTTDNRAGERVTCIPQGAYGKRSMIEFVIDHGHRVVGHMGPQKTAEYLR</sequence>
<evidence type="ECO:0000313" key="1">
    <source>
        <dbReference type="EMBL" id="KAI0039992.1"/>
    </source>
</evidence>
<evidence type="ECO:0000313" key="2">
    <source>
        <dbReference type="Proteomes" id="UP000814033"/>
    </source>
</evidence>
<comment type="caution">
    <text evidence="1">The sequence shown here is derived from an EMBL/GenBank/DDBJ whole genome shotgun (WGS) entry which is preliminary data.</text>
</comment>
<reference evidence="1" key="2">
    <citation type="journal article" date="2022" name="New Phytol.">
        <title>Evolutionary transition to the ectomycorrhizal habit in the genomes of a hyperdiverse lineage of mushroom-forming fungi.</title>
        <authorList>
            <person name="Looney B."/>
            <person name="Miyauchi S."/>
            <person name="Morin E."/>
            <person name="Drula E."/>
            <person name="Courty P.E."/>
            <person name="Kohler A."/>
            <person name="Kuo A."/>
            <person name="LaButti K."/>
            <person name="Pangilinan J."/>
            <person name="Lipzen A."/>
            <person name="Riley R."/>
            <person name="Andreopoulos W."/>
            <person name="He G."/>
            <person name="Johnson J."/>
            <person name="Nolan M."/>
            <person name="Tritt A."/>
            <person name="Barry K.W."/>
            <person name="Grigoriev I.V."/>
            <person name="Nagy L.G."/>
            <person name="Hibbett D."/>
            <person name="Henrissat B."/>
            <person name="Matheny P.B."/>
            <person name="Labbe J."/>
            <person name="Martin F.M."/>
        </authorList>
    </citation>
    <scope>NUCLEOTIDE SEQUENCE</scope>
    <source>
        <strain evidence="1">FP105234-sp</strain>
    </source>
</reference>
<feature type="non-terminal residue" evidence="1">
    <location>
        <position position="154"/>
    </location>
</feature>
<protein>
    <submittedName>
        <fullName evidence="1">Uncharacterized protein</fullName>
    </submittedName>
</protein>
<dbReference type="EMBL" id="MU276240">
    <property type="protein sequence ID" value="KAI0039992.1"/>
    <property type="molecule type" value="Genomic_DNA"/>
</dbReference>
<proteinExistence type="predicted"/>
<keyword evidence="2" id="KW-1185">Reference proteome</keyword>
<gene>
    <name evidence="1" type="ORF">FA95DRAFT_1503498</name>
</gene>
<reference evidence="1" key="1">
    <citation type="submission" date="2021-02" db="EMBL/GenBank/DDBJ databases">
        <authorList>
            <consortium name="DOE Joint Genome Institute"/>
            <person name="Ahrendt S."/>
            <person name="Looney B.P."/>
            <person name="Miyauchi S."/>
            <person name="Morin E."/>
            <person name="Drula E."/>
            <person name="Courty P.E."/>
            <person name="Chicoki N."/>
            <person name="Fauchery L."/>
            <person name="Kohler A."/>
            <person name="Kuo A."/>
            <person name="Labutti K."/>
            <person name="Pangilinan J."/>
            <person name="Lipzen A."/>
            <person name="Riley R."/>
            <person name="Andreopoulos W."/>
            <person name="He G."/>
            <person name="Johnson J."/>
            <person name="Barry K.W."/>
            <person name="Grigoriev I.V."/>
            <person name="Nagy L."/>
            <person name="Hibbett D."/>
            <person name="Henrissat B."/>
            <person name="Matheny P.B."/>
            <person name="Labbe J."/>
            <person name="Martin F."/>
        </authorList>
    </citation>
    <scope>NUCLEOTIDE SEQUENCE</scope>
    <source>
        <strain evidence="1">FP105234-sp</strain>
    </source>
</reference>